<dbReference type="PANTHER" id="PTHR33336:SF15">
    <property type="entry name" value="ABM DOMAIN-CONTAINING PROTEIN"/>
    <property type="match status" value="1"/>
</dbReference>
<keyword evidence="2" id="KW-0560">Oxidoreductase</keyword>
<evidence type="ECO:0000313" key="2">
    <source>
        <dbReference type="EMBL" id="MFC5507222.1"/>
    </source>
</evidence>
<dbReference type="RefSeq" id="WP_066725991.1">
    <property type="nucleotide sequence ID" value="NZ_JBHSLU010000063.1"/>
</dbReference>
<protein>
    <submittedName>
        <fullName evidence="2">Quinol monooxygenase</fullName>
        <ecNumber evidence="2">1.-.-.-</ecNumber>
    </submittedName>
</protein>
<reference evidence="3" key="1">
    <citation type="journal article" date="2019" name="Int. J. Syst. Evol. Microbiol.">
        <title>The Global Catalogue of Microorganisms (GCM) 10K type strain sequencing project: providing services to taxonomists for standard genome sequencing and annotation.</title>
        <authorList>
            <consortium name="The Broad Institute Genomics Platform"/>
            <consortium name="The Broad Institute Genome Sequencing Center for Infectious Disease"/>
            <person name="Wu L."/>
            <person name="Ma J."/>
        </authorList>
    </citation>
    <scope>NUCLEOTIDE SEQUENCE [LARGE SCALE GENOMIC DNA]</scope>
    <source>
        <strain evidence="3">CCUG 43117</strain>
    </source>
</reference>
<proteinExistence type="predicted"/>
<dbReference type="PROSITE" id="PS51725">
    <property type="entry name" value="ABM"/>
    <property type="match status" value="1"/>
</dbReference>
<name>A0ABW0P567_9HYPH</name>
<dbReference type="InterPro" id="IPR011008">
    <property type="entry name" value="Dimeric_a/b-barrel"/>
</dbReference>
<evidence type="ECO:0000259" key="1">
    <source>
        <dbReference type="PROSITE" id="PS51725"/>
    </source>
</evidence>
<dbReference type="Pfam" id="PF03992">
    <property type="entry name" value="ABM"/>
    <property type="match status" value="1"/>
</dbReference>
<comment type="caution">
    <text evidence="2">The sequence shown here is derived from an EMBL/GenBank/DDBJ whole genome shotgun (WGS) entry which is preliminary data.</text>
</comment>
<keyword evidence="2" id="KW-0503">Monooxygenase</keyword>
<dbReference type="PANTHER" id="PTHR33336">
    <property type="entry name" value="QUINOL MONOOXYGENASE YGIN-RELATED"/>
    <property type="match status" value="1"/>
</dbReference>
<gene>
    <name evidence="2" type="ORF">ACFPN9_18440</name>
</gene>
<dbReference type="GO" id="GO:0004497">
    <property type="term" value="F:monooxygenase activity"/>
    <property type="evidence" value="ECO:0007669"/>
    <property type="project" value="UniProtKB-KW"/>
</dbReference>
<dbReference type="InterPro" id="IPR007138">
    <property type="entry name" value="ABM_dom"/>
</dbReference>
<sequence length="102" mass="11743">MSDPFLVIARIEVRPDAWETFVEAATACIDSTRREPGCLGYEFHESLTEPCRFVSFESWETRADIDRHMRSEHMAAFLRATRACVMAPPVIEVIEPRSIDRL</sequence>
<dbReference type="EMBL" id="JBHSLU010000063">
    <property type="protein sequence ID" value="MFC5507222.1"/>
    <property type="molecule type" value="Genomic_DNA"/>
</dbReference>
<feature type="domain" description="ABM" evidence="1">
    <location>
        <begin position="5"/>
        <end position="93"/>
    </location>
</feature>
<dbReference type="Gene3D" id="3.30.70.100">
    <property type="match status" value="1"/>
</dbReference>
<dbReference type="InterPro" id="IPR050744">
    <property type="entry name" value="AI-2_Isomerase_LsrG"/>
</dbReference>
<accession>A0ABW0P567</accession>
<evidence type="ECO:0000313" key="3">
    <source>
        <dbReference type="Proteomes" id="UP001596060"/>
    </source>
</evidence>
<organism evidence="2 3">
    <name type="scientific">Bosea massiliensis</name>
    <dbReference type="NCBI Taxonomy" id="151419"/>
    <lineage>
        <taxon>Bacteria</taxon>
        <taxon>Pseudomonadati</taxon>
        <taxon>Pseudomonadota</taxon>
        <taxon>Alphaproteobacteria</taxon>
        <taxon>Hyphomicrobiales</taxon>
        <taxon>Boseaceae</taxon>
        <taxon>Bosea</taxon>
    </lineage>
</organism>
<dbReference type="SUPFAM" id="SSF54909">
    <property type="entry name" value="Dimeric alpha+beta barrel"/>
    <property type="match status" value="1"/>
</dbReference>
<keyword evidence="3" id="KW-1185">Reference proteome</keyword>
<dbReference type="EC" id="1.-.-.-" evidence="2"/>
<dbReference type="Proteomes" id="UP001596060">
    <property type="component" value="Unassembled WGS sequence"/>
</dbReference>